<feature type="compositionally biased region" description="Basic and acidic residues" evidence="3">
    <location>
        <begin position="230"/>
        <end position="241"/>
    </location>
</feature>
<dbReference type="InterPro" id="IPR001647">
    <property type="entry name" value="HTH_TetR"/>
</dbReference>
<dbReference type="PANTHER" id="PTHR30055:SF227">
    <property type="entry name" value="TRANSCRIPTIONAL REGULATORY PROTEIN (PROBABLY TETR-FAMILY)-RELATED"/>
    <property type="match status" value="1"/>
</dbReference>
<name>A0A511JD88_9CELL</name>
<feature type="DNA-binding region" description="H-T-H motif" evidence="2">
    <location>
        <begin position="119"/>
        <end position="138"/>
    </location>
</feature>
<evidence type="ECO:0000256" key="2">
    <source>
        <dbReference type="PROSITE-ProRule" id="PRU00335"/>
    </source>
</evidence>
<keyword evidence="1 2" id="KW-0238">DNA-binding</keyword>
<dbReference type="Pfam" id="PF00440">
    <property type="entry name" value="TetR_N"/>
    <property type="match status" value="1"/>
</dbReference>
<evidence type="ECO:0000313" key="6">
    <source>
        <dbReference type="Proteomes" id="UP000321720"/>
    </source>
</evidence>
<feature type="domain" description="HTH tetR-type" evidence="4">
    <location>
        <begin position="97"/>
        <end position="156"/>
    </location>
</feature>
<dbReference type="PANTHER" id="PTHR30055">
    <property type="entry name" value="HTH-TYPE TRANSCRIPTIONAL REGULATOR RUTR"/>
    <property type="match status" value="1"/>
</dbReference>
<evidence type="ECO:0000313" key="5">
    <source>
        <dbReference type="EMBL" id="GEL95945.1"/>
    </source>
</evidence>
<evidence type="ECO:0000256" key="3">
    <source>
        <dbReference type="SAM" id="MobiDB-lite"/>
    </source>
</evidence>
<accession>A0A511JD88</accession>
<proteinExistence type="predicted"/>
<feature type="region of interest" description="Disordered" evidence="3">
    <location>
        <begin position="315"/>
        <end position="356"/>
    </location>
</feature>
<gene>
    <name evidence="5" type="ORF">CCO02nite_26030</name>
</gene>
<dbReference type="Proteomes" id="UP000321720">
    <property type="component" value="Unassembled WGS sequence"/>
</dbReference>
<keyword evidence="6" id="KW-1185">Reference proteome</keyword>
<dbReference type="InterPro" id="IPR009057">
    <property type="entry name" value="Homeodomain-like_sf"/>
</dbReference>
<dbReference type="PROSITE" id="PS50977">
    <property type="entry name" value="HTH_TETR_2"/>
    <property type="match status" value="1"/>
</dbReference>
<evidence type="ECO:0000256" key="1">
    <source>
        <dbReference type="ARBA" id="ARBA00023125"/>
    </source>
</evidence>
<evidence type="ECO:0000259" key="4">
    <source>
        <dbReference type="PROSITE" id="PS50977"/>
    </source>
</evidence>
<dbReference type="InterPro" id="IPR045823">
    <property type="entry name" value="TetR_C_32"/>
</dbReference>
<feature type="region of interest" description="Disordered" evidence="3">
    <location>
        <begin position="230"/>
        <end position="250"/>
    </location>
</feature>
<protein>
    <recommendedName>
        <fullName evidence="4">HTH tetR-type domain-containing protein</fullName>
    </recommendedName>
</protein>
<reference evidence="5 6" key="1">
    <citation type="submission" date="2019-07" db="EMBL/GenBank/DDBJ databases">
        <title>Whole genome shotgun sequence of Cellulomonas composti NBRC 100758.</title>
        <authorList>
            <person name="Hosoyama A."/>
            <person name="Uohara A."/>
            <person name="Ohji S."/>
            <person name="Ichikawa N."/>
        </authorList>
    </citation>
    <scope>NUCLEOTIDE SEQUENCE [LARGE SCALE GENOMIC DNA]</scope>
    <source>
        <strain evidence="5 6">NBRC 100758</strain>
    </source>
</reference>
<organism evidence="5 6">
    <name type="scientific">Cellulomonas composti</name>
    <dbReference type="NCBI Taxonomy" id="266130"/>
    <lineage>
        <taxon>Bacteria</taxon>
        <taxon>Bacillati</taxon>
        <taxon>Actinomycetota</taxon>
        <taxon>Actinomycetes</taxon>
        <taxon>Micrococcales</taxon>
        <taxon>Cellulomonadaceae</taxon>
        <taxon>Cellulomonas</taxon>
    </lineage>
</organism>
<feature type="compositionally biased region" description="Polar residues" evidence="3">
    <location>
        <begin position="346"/>
        <end position="356"/>
    </location>
</feature>
<dbReference type="SUPFAM" id="SSF46689">
    <property type="entry name" value="Homeodomain-like"/>
    <property type="match status" value="1"/>
</dbReference>
<sequence length="356" mass="38234">MRLPPSTYALRGLLVGFAGGFLMAMGRSSRFVATTGTNPHVEGHSSQKWCPELTVPDTFGFVSPVTPPPSPETSAARRSDDPFVVDGRSTRWADHREARRAELVRIARRTVHHGGPDVSMEEIATAAGTSKSIVYRYFSDKTGLQIAVAEAVVLQIQGALEGVLRVAPTPREGLRAMVAVYLEMIESSPNVYAFVTRDGSIESGGPLGHFLDSVTQLVAAPFARGLTVERDGRRTARRPEAGPDDLAADEPVDDDRARILLAESWAAGAVGFVRGAGEWWLAHRDEPGSPDREDITAQVAAWLWAGPVGLLARDRSRSDHVPDHVPDDVPAPESAPVMPVIPAPATDTTTTSEEPA</sequence>
<dbReference type="GO" id="GO:0003700">
    <property type="term" value="F:DNA-binding transcription factor activity"/>
    <property type="evidence" value="ECO:0007669"/>
    <property type="project" value="TreeGrafter"/>
</dbReference>
<dbReference type="InterPro" id="IPR050109">
    <property type="entry name" value="HTH-type_TetR-like_transc_reg"/>
</dbReference>
<comment type="caution">
    <text evidence="5">The sequence shown here is derived from an EMBL/GenBank/DDBJ whole genome shotgun (WGS) entry which is preliminary data.</text>
</comment>
<dbReference type="AlphaFoldDB" id="A0A511JD88"/>
<dbReference type="Gene3D" id="1.10.357.10">
    <property type="entry name" value="Tetracycline Repressor, domain 2"/>
    <property type="match status" value="1"/>
</dbReference>
<dbReference type="EMBL" id="BJWG01000012">
    <property type="protein sequence ID" value="GEL95945.1"/>
    <property type="molecule type" value="Genomic_DNA"/>
</dbReference>
<dbReference type="Pfam" id="PF19344">
    <property type="entry name" value="TetR_C_32"/>
    <property type="match status" value="1"/>
</dbReference>
<feature type="compositionally biased region" description="Basic and acidic residues" evidence="3">
    <location>
        <begin position="315"/>
        <end position="327"/>
    </location>
</feature>
<dbReference type="GO" id="GO:0000976">
    <property type="term" value="F:transcription cis-regulatory region binding"/>
    <property type="evidence" value="ECO:0007669"/>
    <property type="project" value="TreeGrafter"/>
</dbReference>